<name>A0A9P8QN71_9HYPO</name>
<feature type="domain" description="PD-(D/E)XK nuclease-like" evidence="2">
    <location>
        <begin position="170"/>
        <end position="442"/>
    </location>
</feature>
<organism evidence="3 4">
    <name type="scientific">Trichoderma cornu-damae</name>
    <dbReference type="NCBI Taxonomy" id="654480"/>
    <lineage>
        <taxon>Eukaryota</taxon>
        <taxon>Fungi</taxon>
        <taxon>Dikarya</taxon>
        <taxon>Ascomycota</taxon>
        <taxon>Pezizomycotina</taxon>
        <taxon>Sordariomycetes</taxon>
        <taxon>Hypocreomycetidae</taxon>
        <taxon>Hypocreales</taxon>
        <taxon>Hypocreaceae</taxon>
        <taxon>Trichoderma</taxon>
    </lineage>
</organism>
<feature type="region of interest" description="Disordered" evidence="1">
    <location>
        <begin position="42"/>
        <end position="111"/>
    </location>
</feature>
<evidence type="ECO:0000313" key="4">
    <source>
        <dbReference type="Proteomes" id="UP000827724"/>
    </source>
</evidence>
<evidence type="ECO:0000256" key="1">
    <source>
        <dbReference type="SAM" id="MobiDB-lite"/>
    </source>
</evidence>
<evidence type="ECO:0000259" key="2">
    <source>
        <dbReference type="Pfam" id="PF20516"/>
    </source>
</evidence>
<feature type="compositionally biased region" description="Low complexity" evidence="1">
    <location>
        <begin position="82"/>
        <end position="97"/>
    </location>
</feature>
<sequence length="456" mass="51574">MHDKRRILSWIDDLPELVKHDFHPSPDTARKRKIAPSCCLASPPASFERTESNSNMTSTPKRRRVGSVGTHLDPDITPRPQARSLASSSASNSQATSETGSVARSSSSKRQMMSLRLGKTGVEYQLLDGNTVPGIAKTLFNTITEIGRTHDIIPYNLQQTIAQKLENRNREEDIQKWRYCFKPEGTPDTLPGRIPSFEEIERVLRAARECEKFNHEEAGWNSEVHLHLLNTIFRDPITGEWNDFNAISCTTARPHREFKPILSTAKMIDLCIYASLDNNKELEAAVIDFCNRAPTLSINHTDFQPIQFRPIILSIETKKPDASIQQAQLQIGIWHAAQWAFLQWAVGEKLLEKRLSQGLGEGTIDKEQEEFKREKIAALSKLGFIPGIIVHGSQWLLVLSTYDNGKTTLWSGWPFGTTKGEMEIYAIIAGVRELTAWARETYLPWFKENILTLAPK</sequence>
<dbReference type="AlphaFoldDB" id="A0A9P8QN71"/>
<protein>
    <recommendedName>
        <fullName evidence="2">PD-(D/E)XK nuclease-like domain-containing protein</fullName>
    </recommendedName>
</protein>
<keyword evidence="4" id="KW-1185">Reference proteome</keyword>
<dbReference type="OrthoDB" id="4161186at2759"/>
<reference evidence="3" key="1">
    <citation type="submission" date="2021-08" db="EMBL/GenBank/DDBJ databases">
        <title>Chromosome-Level Trichoderma cornu-damae using Hi-C Data.</title>
        <authorList>
            <person name="Kim C.S."/>
        </authorList>
    </citation>
    <scope>NUCLEOTIDE SEQUENCE</scope>
    <source>
        <strain evidence="3">KA19-0412C</strain>
    </source>
</reference>
<dbReference type="InterPro" id="IPR046797">
    <property type="entry name" value="PDDEXK_12"/>
</dbReference>
<proteinExistence type="predicted"/>
<dbReference type="Proteomes" id="UP000827724">
    <property type="component" value="Unassembled WGS sequence"/>
</dbReference>
<feature type="compositionally biased region" description="Polar residues" evidence="1">
    <location>
        <begin position="98"/>
        <end position="111"/>
    </location>
</feature>
<comment type="caution">
    <text evidence="3">The sequence shown here is derived from an EMBL/GenBank/DDBJ whole genome shotgun (WGS) entry which is preliminary data.</text>
</comment>
<dbReference type="Pfam" id="PF20516">
    <property type="entry name" value="PDDEXK_12"/>
    <property type="match status" value="1"/>
</dbReference>
<evidence type="ECO:0000313" key="3">
    <source>
        <dbReference type="EMBL" id="KAH6609371.1"/>
    </source>
</evidence>
<gene>
    <name evidence="3" type="ORF">Trco_002717</name>
</gene>
<dbReference type="EMBL" id="JAIWOZ010000002">
    <property type="protein sequence ID" value="KAH6609371.1"/>
    <property type="molecule type" value="Genomic_DNA"/>
</dbReference>
<accession>A0A9P8QN71</accession>